<evidence type="ECO:0000256" key="8">
    <source>
        <dbReference type="ARBA" id="ARBA00022962"/>
    </source>
</evidence>
<accession>A0ABS9Z449</accession>
<dbReference type="Pfam" id="PF01493">
    <property type="entry name" value="GXGXG"/>
    <property type="match status" value="1"/>
</dbReference>
<evidence type="ECO:0000313" key="18">
    <source>
        <dbReference type="Proteomes" id="UP001139104"/>
    </source>
</evidence>
<keyword evidence="4" id="KW-0028">Amino-acid biosynthesis</keyword>
<keyword evidence="18" id="KW-1185">Reference proteome</keyword>
<organism evidence="17 18">
    <name type="scientific">Candidatus Rhodoblastus alkanivorans</name>
    <dbReference type="NCBI Taxonomy" id="2954117"/>
    <lineage>
        <taxon>Bacteria</taxon>
        <taxon>Pseudomonadati</taxon>
        <taxon>Pseudomonadota</taxon>
        <taxon>Alphaproteobacteria</taxon>
        <taxon>Hyphomicrobiales</taxon>
        <taxon>Rhodoblastaceae</taxon>
        <taxon>Rhodoblastus</taxon>
    </lineage>
</organism>
<evidence type="ECO:0000256" key="14">
    <source>
        <dbReference type="ARBA" id="ARBA00029440"/>
    </source>
</evidence>
<evidence type="ECO:0000256" key="1">
    <source>
        <dbReference type="ARBA" id="ARBA00001917"/>
    </source>
</evidence>
<evidence type="ECO:0000256" key="7">
    <source>
        <dbReference type="ARBA" id="ARBA00022723"/>
    </source>
</evidence>
<dbReference type="Gene3D" id="3.20.20.70">
    <property type="entry name" value="Aldolase class I"/>
    <property type="match status" value="2"/>
</dbReference>
<reference evidence="17" key="1">
    <citation type="journal article" date="2022" name="ISME J.">
        <title>Identification of active gaseous-alkane degraders at natural gas seeps.</title>
        <authorList>
            <person name="Farhan Ul Haque M."/>
            <person name="Hernandez M."/>
            <person name="Crombie A.T."/>
            <person name="Murrell J.C."/>
        </authorList>
    </citation>
    <scope>NUCLEOTIDE SEQUENCE</scope>
    <source>
        <strain evidence="17">PC2</strain>
    </source>
</reference>
<dbReference type="SUPFAM" id="SSF56235">
    <property type="entry name" value="N-terminal nucleophile aminohydrolases (Ntn hydrolases)"/>
    <property type="match status" value="1"/>
</dbReference>
<keyword evidence="5" id="KW-0285">Flavoprotein</keyword>
<dbReference type="InterPro" id="IPR036485">
    <property type="entry name" value="Glu_synth_asu_C_sf"/>
</dbReference>
<gene>
    <name evidence="17" type="primary">gltB</name>
    <name evidence="17" type="ORF">K2U94_06695</name>
</gene>
<comment type="caution">
    <text evidence="17">The sequence shown here is derived from an EMBL/GenBank/DDBJ whole genome shotgun (WGS) entry which is preliminary data.</text>
</comment>
<dbReference type="GO" id="GO:0004355">
    <property type="term" value="F:glutamate synthase (NADPH) activity"/>
    <property type="evidence" value="ECO:0007669"/>
    <property type="project" value="UniProtKB-EC"/>
</dbReference>
<dbReference type="InterPro" id="IPR029055">
    <property type="entry name" value="Ntn_hydrolases_N"/>
</dbReference>
<evidence type="ECO:0000256" key="13">
    <source>
        <dbReference type="ARBA" id="ARBA00023291"/>
    </source>
</evidence>
<dbReference type="InterPro" id="IPR013785">
    <property type="entry name" value="Aldolase_TIM"/>
</dbReference>
<evidence type="ECO:0000256" key="6">
    <source>
        <dbReference type="ARBA" id="ARBA00022643"/>
    </source>
</evidence>
<dbReference type="Gene3D" id="2.160.20.60">
    <property type="entry name" value="Glutamate synthase, alpha subunit, C-terminal domain"/>
    <property type="match status" value="1"/>
</dbReference>
<dbReference type="Gene3D" id="3.60.20.10">
    <property type="entry name" value="Glutamine Phosphoribosylpyrophosphate, subunit 1, domain 1"/>
    <property type="match status" value="1"/>
</dbReference>
<dbReference type="InterPro" id="IPR050711">
    <property type="entry name" value="ET-N_metabolism_enzyme"/>
</dbReference>
<comment type="similarity">
    <text evidence="3">Belongs to the glutamate synthase family.</text>
</comment>
<evidence type="ECO:0000256" key="4">
    <source>
        <dbReference type="ARBA" id="ARBA00022605"/>
    </source>
</evidence>
<keyword evidence="8" id="KW-0315">Glutamine amidotransferase</keyword>
<dbReference type="CDD" id="cd02808">
    <property type="entry name" value="GltS_FMN"/>
    <property type="match status" value="1"/>
</dbReference>
<keyword evidence="12" id="KW-0314">Glutamate biosynthesis</keyword>
<dbReference type="Pfam" id="PF01645">
    <property type="entry name" value="Glu_synthase"/>
    <property type="match status" value="1"/>
</dbReference>
<evidence type="ECO:0000256" key="10">
    <source>
        <dbReference type="ARBA" id="ARBA00023004"/>
    </source>
</evidence>
<dbReference type="RefSeq" id="WP_243066461.1">
    <property type="nucleotide sequence ID" value="NZ_JAIVFK010000020.1"/>
</dbReference>
<dbReference type="SUPFAM" id="SSF51395">
    <property type="entry name" value="FMN-linked oxidoreductases"/>
    <property type="match status" value="1"/>
</dbReference>
<keyword evidence="11" id="KW-0411">Iron-sulfur</keyword>
<dbReference type="InterPro" id="IPR002932">
    <property type="entry name" value="Glu_synthdom"/>
</dbReference>
<feature type="domain" description="Glutamine amidotransferase type-2" evidence="16">
    <location>
        <begin position="25"/>
        <end position="424"/>
    </location>
</feature>
<dbReference type="InterPro" id="IPR017932">
    <property type="entry name" value="GATase_2_dom"/>
</dbReference>
<proteinExistence type="inferred from homology"/>
<keyword evidence="7" id="KW-0479">Metal-binding</keyword>
<protein>
    <submittedName>
        <fullName evidence="17">Glutamate synthase large subunit</fullName>
        <ecNumber evidence="17">1.4.1.13</ecNumber>
    </submittedName>
</protein>
<dbReference type="SUPFAM" id="SSF69336">
    <property type="entry name" value="Alpha subunit of glutamate synthase, C-terminal domain"/>
    <property type="match status" value="1"/>
</dbReference>
<evidence type="ECO:0000256" key="15">
    <source>
        <dbReference type="SAM" id="MobiDB-lite"/>
    </source>
</evidence>
<dbReference type="InterPro" id="IPR006982">
    <property type="entry name" value="Glu_synth_centr_N"/>
</dbReference>
<comment type="cofactor">
    <cofactor evidence="1">
        <name>FMN</name>
        <dbReference type="ChEBI" id="CHEBI:58210"/>
    </cofactor>
</comment>
<dbReference type="PANTHER" id="PTHR11938">
    <property type="entry name" value="FAD NADPH DEHYDROGENASE/OXIDOREDUCTASE"/>
    <property type="match status" value="1"/>
</dbReference>
<evidence type="ECO:0000256" key="11">
    <source>
        <dbReference type="ARBA" id="ARBA00023014"/>
    </source>
</evidence>
<keyword evidence="9 17" id="KW-0560">Oxidoreductase</keyword>
<comment type="cofactor">
    <cofactor evidence="2">
        <name>[3Fe-4S] cluster</name>
        <dbReference type="ChEBI" id="CHEBI:21137"/>
    </cofactor>
</comment>
<dbReference type="InterPro" id="IPR002489">
    <property type="entry name" value="Glu_synth_asu_C"/>
</dbReference>
<sequence length="1552" mass="170554">MHFATANGLPPAQGLYDPRNEHDACGVGFVANMHNAKSHELVRMGLQILLNLDHRGAVGADPKAGDGCGMLLQIPHRFFSEEAVRLGFALPEPGLYAVGALFMPRDPDARKKIEDIFERVVAENGQKILGWRDVPVDPSGLGETVKPTEPVHRQIFIGRGESTADQTIFERKLYLIRKMVSNAVYGLRDPGMAGWYPASLSSRTIVYKGLLLASQLGDYFADLRDERFETAVALVHQRFSTNTFPSWQLAHPYRMVAHNGEINTLRGNVNWMAARQASVASPLFGDDISKLWPISYEGQSDTACFDNALEFLVQGGYSMAHAMMMLIPEAWAGNPLMDEERRAFYEYHAALMEPWDGPAAVAFTDGRQIGATLDRNGLRPARYLVTEDGLVVMASEMGVLPIPEEKIITKWRLQPGRMLLVDMEQGRIISDDEIKSSLASSHPYREWLKRTQIVLEDLKPVEVRSSRSDVSLLDRQQAFGYTQEDIAILMAPMAVTGQEAVGSMGNDTPISAMSSKPKLLYTYFKQNFAQVTNPPIDPIREELVMSLVSFIGPRPNILDHEGTAKKKRLEVRQPILTNADLEKIRSIGHFEDSFDTKTLDITYAVELAAHGMQFMIERLCDRAEQAVTGGYNIIVLSDRMAGPDRIPIPALLATAAVHHHLIRKGLRTSVGLVIETGEAREVHHFALLAGYGAEAINPYLAFETLADMADEFPAEVDGYEAVKRYIKSVDKGLLKVMSKMGISTYQSYCGAQIFDAVGLSKEFVDAYFTGTATQIEGVGLDQIAAETFERHKQAFGDAPVYRNALDVGGDYAYRIRGEAHNWSPDTVALLQHAVRGNSQDKYRAFAKLLNDQSEQLLTIRGLFRIKDAEEDGRKPVPLDEVEPATEIVKRFATGAMSFGSISREAHTTLAVAMNRIGGKSNTGEGGEEPDRFKPLPNGDSMRSAIKQVASGRFGVTAEYLVNSDMIQIKMAQGAKPGEGGQLPGHKVDAVIAKVRHSTQGVGLISPPPHHDIYSIEDLAQLIYDLKNVNPRAAISVKLVSEVGVGTVAAGVSKGRADHVTISGYEGGTGASPLTSIRHAGSPWEIGLAETHQTLVLNRLRSRIVVQVDGGLRTGRDVVVGALLGADEFGFATAPLIAAGCIMMRKCHLNTCPVGVATQDPVLRKRFVGQPEHVINYFFFVAEEVREYMAKLGYRTMNEMTGQMQMLDRDRAIQHWKANGLDFAKLFRKPEPLDGQTIYRSEFQNHNLDKALDKELIARSVAALDRGAPVRLETDICNVNRSVGAMLSGEVARIYGYAGLPDDTIHIRAKGTAGQSFGAWLAHGVTLELQGEANDYVGKGLSGGRIVVYPPREAQQITPENSIIVGNTVLYGAISGEVYFRGVAGERFAVRNSGAIAVVEGVGDHGCEYMTGGVVVVLGPTGRNFAAGMSGGIAYVLDETGDFQARCNMAMVDLEPVVEEEDLNWRLNNQGGDLESHGRVDIMSDMSRFDAERLRQIIANHLQYTGSTRAREILEYWDAYKPKFRKIMPVEYRRALAELMTQTEQRQAAAAGE</sequence>
<keyword evidence="13" id="KW-0003">3Fe-4S</keyword>
<dbReference type="Proteomes" id="UP001139104">
    <property type="component" value="Unassembled WGS sequence"/>
</dbReference>
<dbReference type="Pfam" id="PF04898">
    <property type="entry name" value="Glu_syn_central"/>
    <property type="match status" value="1"/>
</dbReference>
<name>A0ABS9Z449_9HYPH</name>
<evidence type="ECO:0000256" key="12">
    <source>
        <dbReference type="ARBA" id="ARBA00023164"/>
    </source>
</evidence>
<evidence type="ECO:0000259" key="16">
    <source>
        <dbReference type="PROSITE" id="PS51278"/>
    </source>
</evidence>
<keyword evidence="10" id="KW-0408">Iron</keyword>
<evidence type="ECO:0000256" key="2">
    <source>
        <dbReference type="ARBA" id="ARBA00001927"/>
    </source>
</evidence>
<dbReference type="CDD" id="cd00713">
    <property type="entry name" value="GltS"/>
    <property type="match status" value="1"/>
</dbReference>
<evidence type="ECO:0000256" key="3">
    <source>
        <dbReference type="ARBA" id="ARBA00009716"/>
    </source>
</evidence>
<dbReference type="PROSITE" id="PS51278">
    <property type="entry name" value="GATASE_TYPE_2"/>
    <property type="match status" value="1"/>
</dbReference>
<evidence type="ECO:0000256" key="5">
    <source>
        <dbReference type="ARBA" id="ARBA00022630"/>
    </source>
</evidence>
<dbReference type="NCBIfam" id="NF008730">
    <property type="entry name" value="PRK11750.1"/>
    <property type="match status" value="1"/>
</dbReference>
<feature type="region of interest" description="Disordered" evidence="15">
    <location>
        <begin position="916"/>
        <end position="938"/>
    </location>
</feature>
<evidence type="ECO:0000313" key="17">
    <source>
        <dbReference type="EMBL" id="MCI4682449.1"/>
    </source>
</evidence>
<evidence type="ECO:0000256" key="9">
    <source>
        <dbReference type="ARBA" id="ARBA00023002"/>
    </source>
</evidence>
<dbReference type="CDD" id="cd00982">
    <property type="entry name" value="gltB_C"/>
    <property type="match status" value="1"/>
</dbReference>
<dbReference type="Pfam" id="PF00310">
    <property type="entry name" value="GATase_2"/>
    <property type="match status" value="1"/>
</dbReference>
<dbReference type="EMBL" id="JAIVFP010000001">
    <property type="protein sequence ID" value="MCI4682449.1"/>
    <property type="molecule type" value="Genomic_DNA"/>
</dbReference>
<keyword evidence="6" id="KW-0288">FMN</keyword>
<dbReference type="PANTHER" id="PTHR11938:SF133">
    <property type="entry name" value="GLUTAMATE SYNTHASE (NADH)"/>
    <property type="match status" value="1"/>
</dbReference>
<dbReference type="EC" id="1.4.1.13" evidence="17"/>
<comment type="pathway">
    <text evidence="14">Amino-acid biosynthesis.</text>
</comment>